<accession>A0A0R3U894</accession>
<evidence type="ECO:0000313" key="2">
    <source>
        <dbReference type="Proteomes" id="UP000267029"/>
    </source>
</evidence>
<organism evidence="1 2">
    <name type="scientific">Mesocestoides corti</name>
    <name type="common">Flatworm</name>
    <dbReference type="NCBI Taxonomy" id="53468"/>
    <lineage>
        <taxon>Eukaryota</taxon>
        <taxon>Metazoa</taxon>
        <taxon>Spiralia</taxon>
        <taxon>Lophotrochozoa</taxon>
        <taxon>Platyhelminthes</taxon>
        <taxon>Cestoda</taxon>
        <taxon>Eucestoda</taxon>
        <taxon>Cyclophyllidea</taxon>
        <taxon>Mesocestoididae</taxon>
        <taxon>Mesocestoides</taxon>
    </lineage>
</organism>
<gene>
    <name evidence="1" type="ORF">MCOS_LOCUS3086</name>
</gene>
<protein>
    <submittedName>
        <fullName evidence="1">Uncharacterized protein</fullName>
    </submittedName>
</protein>
<reference evidence="1 2" key="1">
    <citation type="submission" date="2018-10" db="EMBL/GenBank/DDBJ databases">
        <authorList>
            <consortium name="Pathogen Informatics"/>
        </authorList>
    </citation>
    <scope>NUCLEOTIDE SEQUENCE [LARGE SCALE GENOMIC DNA]</scope>
</reference>
<name>A0A0R3U894_MESCO</name>
<sequence>MEELCSRIYYGYGACTIYNVIDCHRSRVVYDRWLVPPPTPPPATDAMRFRGRSMIHQSWLERLRRRGRRRNSTSEDCFRTRSRSDKRGCPMNTQEGDFYFRIFLKAKDGVSPFPHQPLNCSPPISQMVNCALVCPPLRREHQAAIDYPS</sequence>
<dbReference type="EMBL" id="UXSR01000621">
    <property type="protein sequence ID" value="VDD77083.1"/>
    <property type="molecule type" value="Genomic_DNA"/>
</dbReference>
<proteinExistence type="predicted"/>
<keyword evidence="2" id="KW-1185">Reference proteome</keyword>
<dbReference type="AlphaFoldDB" id="A0A0R3U894"/>
<dbReference type="Proteomes" id="UP000267029">
    <property type="component" value="Unassembled WGS sequence"/>
</dbReference>
<evidence type="ECO:0000313" key="1">
    <source>
        <dbReference type="EMBL" id="VDD77083.1"/>
    </source>
</evidence>